<dbReference type="AlphaFoldDB" id="A0A8J3Y6K0"/>
<organism evidence="1 2">
    <name type="scientific">Spirilliplanes yamanashiensis</name>
    <dbReference type="NCBI Taxonomy" id="42233"/>
    <lineage>
        <taxon>Bacteria</taxon>
        <taxon>Bacillati</taxon>
        <taxon>Actinomycetota</taxon>
        <taxon>Actinomycetes</taxon>
        <taxon>Micromonosporales</taxon>
        <taxon>Micromonosporaceae</taxon>
        <taxon>Spirilliplanes</taxon>
    </lineage>
</organism>
<sequence length="160" mass="16253">MALSRSPRVYALLGAGVLTLGGLAAVAVLLWPQADAPATPAAPAAPADAVVVRTTADPGEPERLAAVTALVAQLPAQFAAADTSALTASAREQFGDVRRALPAGTTLAVDPASWHRTGAVASITVTATRPGQPGVRFRLVTVQEGGAWRVLSTTPIDEAR</sequence>
<evidence type="ECO:0000313" key="1">
    <source>
        <dbReference type="EMBL" id="GIJ02480.1"/>
    </source>
</evidence>
<dbReference type="RefSeq" id="WP_203937785.1">
    <property type="nucleotide sequence ID" value="NZ_BAAAGJ010000012.1"/>
</dbReference>
<gene>
    <name evidence="1" type="ORF">Sya03_18320</name>
</gene>
<proteinExistence type="predicted"/>
<comment type="caution">
    <text evidence="1">The sequence shown here is derived from an EMBL/GenBank/DDBJ whole genome shotgun (WGS) entry which is preliminary data.</text>
</comment>
<reference evidence="1" key="1">
    <citation type="submission" date="2021-01" db="EMBL/GenBank/DDBJ databases">
        <title>Whole genome shotgun sequence of Spirilliplanes yamanashiensis NBRC 15828.</title>
        <authorList>
            <person name="Komaki H."/>
            <person name="Tamura T."/>
        </authorList>
    </citation>
    <scope>NUCLEOTIDE SEQUENCE</scope>
    <source>
        <strain evidence="1">NBRC 15828</strain>
    </source>
</reference>
<protein>
    <submittedName>
        <fullName evidence="1">Uncharacterized protein</fullName>
    </submittedName>
</protein>
<keyword evidence="2" id="KW-1185">Reference proteome</keyword>
<accession>A0A8J3Y6K0</accession>
<name>A0A8J3Y6K0_9ACTN</name>
<dbReference type="EMBL" id="BOOY01000010">
    <property type="protein sequence ID" value="GIJ02480.1"/>
    <property type="molecule type" value="Genomic_DNA"/>
</dbReference>
<dbReference type="Proteomes" id="UP000652013">
    <property type="component" value="Unassembled WGS sequence"/>
</dbReference>
<evidence type="ECO:0000313" key="2">
    <source>
        <dbReference type="Proteomes" id="UP000652013"/>
    </source>
</evidence>